<feature type="compositionally biased region" description="Pro residues" evidence="5">
    <location>
        <begin position="74"/>
        <end position="91"/>
    </location>
</feature>
<feature type="compositionally biased region" description="Low complexity" evidence="5">
    <location>
        <begin position="2236"/>
        <end position="2247"/>
    </location>
</feature>
<dbReference type="InterPro" id="IPR001965">
    <property type="entry name" value="Znf_PHD"/>
</dbReference>
<feature type="compositionally biased region" description="Polar residues" evidence="5">
    <location>
        <begin position="591"/>
        <end position="605"/>
    </location>
</feature>
<dbReference type="Gene3D" id="3.30.40.10">
    <property type="entry name" value="Zinc/RING finger domain, C3HC4 (zinc finger)"/>
    <property type="match status" value="1"/>
</dbReference>
<sequence length="2256" mass="245383">MSVVLRVGAVKPIENQDLHYGSGDEASTSYTDADVLEMPLPEHTYQRPLPPTTTPSQSITGYIGLPYQDHNYGMPPPPSPPRPASPRPPCPFEDNGMVQIEEEVKTTPPVSVVEEVVEDSVTRCICGYLHDDGYMICCDKCSVWQHIDCVGVERNNIPDSYFCELCQPRVLDAVKAKAMQKRKREELAARNVLSDSSATDTDPEEAANALASMGKKLPANKKKNLKQKHAKAREKPPLKLKIRKALAQKVKKPGKKEKENITTPKPDKKHMKQTAGLKGKLGKEKTRIPLSLEEMMGDPWNSNFSPWVDSYVHAAENHYSPSVRDFINSSMINQKVDISSMMPDQLIGPLTCVAEVKKNRKGLKAVQEIPAGQAIIEYKGKVMLKHDYDKEHGFVNTFKKFQPFVLFYSQLDIDLCVDTRSYGNDARFVRRSCTPNAEVKHIVSRGKIYFIILSKKDIMCDFEVTIPFDYSYQNCSYYVECACKKNSCVVSRFWKKMKNSQKAPQHKDNSMKRKRQNSGIESRNSCGIDQACMSPPLSSPGTHSSPTKTSSPCKLVSPIKLSNVSTLLAASALLDGKLDLANSLNQEATDPAQHTLSTLQHKPATSSRRSSKLLEESVKEEKVPDVSLTPTKDKSNKVKETTKSKAKEKDGKINLHQSTEMKKERRLSSRRQSQDDIEDITDQKVDSSTSTHLSGTELEEPSASSSESQKKMTREERKLDAIMKVFEKMEKREERRKEAMARGDQGSKRSSVDSKTQKKDDMSSHSRSNSQDGSSDNNISIKEELPLTGTSDAEKFTEVKMDDAKNIGNQHRPPTREIKSESNEDMQLKSESFTDGNGSSILPSGQSTHEFRLGSMDSSKISRRPGKRKRRRSRVHSATVTSDTASVSAEEGNSNSSFPPPSVSVPVTPASTPLSTPLPLEDNDGGAFKYVKTKKHLFDEWSHKHEDETKQEKFVECKPNPHVNTMDHLQRRNSQSAGGGYRGSETSGGSAKKRWLRQAMHEVPAPVAFNHSLSVSTDSGSASPIHGSSSPNPGTGLGSPGAGSSLDFVTPLKKRRLIRESLSNDITTSPSAGILAESFTTNGVGGISTKTNGIKQMLPTIRHSTDDRMFLHKGYSHKNGFREAILFTEGNGPKSNSIASINHLGTERPNLQSEQVVDSDGVWRRDTRINGVAEEMLAPANSLSQPTSSTSSFPFKFRSLLERSESLQEKEALTTASSPRNLQSSSSLVTSVLSSSSPPKQENMEIESSVSMPPVIVVNRSVYNGVNSLMGEEGRETGVTAKSIMNEDSPATVRIDLNSHEMEPPSSLSDTSSNVVVNLDDSLFSVSLHKEHPDMAECQVNSSEDVDLYPSSRHQGKISVNICDNACTNSNNTDCRDDNRGRVVSQSFLDKGQHLDTADMVHSSQTVVSACNEFKNFEPISTGSVSKDSNCSDAMASSSSASSLSHEPSDGISSSGQTCMPRVVVELSSVCDSANNSNEDHAGWTQERAAFRAAPVEVVESSQSDVRDEVPRTHSNEDSKCDSVQSGLNYPLDTKLRKDSHEKNKNIEIADSNVAESSSFIEPRPSIALSLVSIENGVDSTCSEATQATASSSELLAPQDSYCDSNSDLIAVNNSRQRNSATSDDSCVESMGVSSSGVFTCHKSDQLIEIEKEENGLRHCGNDNEVFSSASPETLQSSTRLECSKPEQESHQDQSIVSCNSLTVNSSETQMEPQAQTSLGPAILSSTPSPSSSLPSSSVVSFSSSSAILITMDTNCSPGSPSSSDLHLMHTATECISTSNSHIAVTSPISSSVEATPAVKKKVSLLEYRKRLKEKPLSTSETKTSTSPAASAALTSSVPTPITHHKLSTTLSLYLRGSSPTSSFSSSPSKAAALPHSSNQGTKKGRMPTLATLPLFKSAEPKREDKNKLKLKPEKQLSLTDRLRLEFGLEDVDEGSKKKRTENTDVATSNGLVDSNVPPPPPPPLTASCPTSGGVRYGISSARPSHGQYSGSSTQLSNGIRSGRFQQQPQQQQATISSTSLNLAPLIGSSLRHPNAGNAVIDQHHSQQTSKPKLPSHLPPRAFMGPPPHSTSFKTGFHSLHQTQSSSSSSSSSNSSSQSMSPSTSSLGLLHNQIPPHSSWSSGTTIGQGSTGHHAMVSQPAAGSSIQHGLLPPSHMQHFNQRQQQPQQQSRPPPVQVHPKTMVTGNIVPDDRPPPPPPPPRLHHHHQSSTSSLSSHRFHNHQGSSGKHKNNMAAVSSSSHSSSSSSSCYPDNRSRY</sequence>
<feature type="compositionally biased region" description="Polar residues" evidence="5">
    <location>
        <begin position="2070"/>
        <end position="2084"/>
    </location>
</feature>
<feature type="compositionally biased region" description="Polar residues" evidence="5">
    <location>
        <begin position="1665"/>
        <end position="1681"/>
    </location>
</feature>
<feature type="compositionally biased region" description="Basic and acidic residues" evidence="5">
    <location>
        <begin position="1899"/>
        <end position="1913"/>
    </location>
</feature>
<gene>
    <name evidence="7" type="ORF">RRG08_029110</name>
</gene>
<feature type="compositionally biased region" description="Low complexity" evidence="5">
    <location>
        <begin position="1217"/>
        <end position="1237"/>
    </location>
</feature>
<dbReference type="PROSITE" id="PS01359">
    <property type="entry name" value="ZF_PHD_1"/>
    <property type="match status" value="1"/>
</dbReference>
<feature type="compositionally biased region" description="Low complexity" evidence="5">
    <location>
        <begin position="1817"/>
        <end position="1837"/>
    </location>
</feature>
<reference evidence="7" key="1">
    <citation type="journal article" date="2023" name="G3 (Bethesda)">
        <title>A reference genome for the long-term kleptoplast-retaining sea slug Elysia crispata morphotype clarki.</title>
        <authorList>
            <person name="Eastman K.E."/>
            <person name="Pendleton A.L."/>
            <person name="Shaikh M.A."/>
            <person name="Suttiyut T."/>
            <person name="Ogas R."/>
            <person name="Tomko P."/>
            <person name="Gavelis G."/>
            <person name="Widhalm J.R."/>
            <person name="Wisecaver J.H."/>
        </authorList>
    </citation>
    <scope>NUCLEOTIDE SEQUENCE</scope>
    <source>
        <strain evidence="7">ECLA1</strain>
    </source>
</reference>
<dbReference type="InterPro" id="IPR001214">
    <property type="entry name" value="SET_dom"/>
</dbReference>
<keyword evidence="2" id="KW-0863">Zinc-finger</keyword>
<feature type="compositionally biased region" description="Polar residues" evidence="5">
    <location>
        <begin position="1944"/>
        <end position="1953"/>
    </location>
</feature>
<feature type="region of interest" description="Disordered" evidence="5">
    <location>
        <begin position="67"/>
        <end position="91"/>
    </location>
</feature>
<dbReference type="PANTHER" id="PTHR46462">
    <property type="entry name" value="UPSET, ISOFORM A"/>
    <property type="match status" value="1"/>
</dbReference>
<comment type="caution">
    <text evidence="7">The sequence shown here is derived from an EMBL/GenBank/DDBJ whole genome shotgun (WGS) entry which is preliminary data.</text>
</comment>
<feature type="compositionally biased region" description="Polar residues" evidence="5">
    <location>
        <begin position="517"/>
        <end position="527"/>
    </location>
</feature>
<feature type="compositionally biased region" description="Basic and acidic residues" evidence="5">
    <location>
        <begin position="1682"/>
        <end position="1692"/>
    </location>
</feature>
<dbReference type="GO" id="GO:0008270">
    <property type="term" value="F:zinc ion binding"/>
    <property type="evidence" value="ECO:0007669"/>
    <property type="project" value="UniProtKB-KW"/>
</dbReference>
<protein>
    <recommendedName>
        <fullName evidence="6">SET domain-containing protein</fullName>
    </recommendedName>
</protein>
<dbReference type="FunFam" id="3.30.40.10:FF:000150">
    <property type="entry name" value="Inactive histone-lysine N-methyltransferase 2E"/>
    <property type="match status" value="1"/>
</dbReference>
<feature type="region of interest" description="Disordered" evidence="5">
    <location>
        <begin position="1815"/>
        <end position="1837"/>
    </location>
</feature>
<dbReference type="InterPro" id="IPR046341">
    <property type="entry name" value="SET_dom_sf"/>
</dbReference>
<feature type="compositionally biased region" description="Low complexity" evidence="5">
    <location>
        <begin position="1858"/>
        <end position="1878"/>
    </location>
</feature>
<feature type="region of interest" description="Disordered" evidence="5">
    <location>
        <begin position="1658"/>
        <end position="1697"/>
    </location>
</feature>
<feature type="compositionally biased region" description="Basic and acidic residues" evidence="5">
    <location>
        <begin position="814"/>
        <end position="828"/>
    </location>
</feature>
<feature type="compositionally biased region" description="Polar residues" evidence="5">
    <location>
        <begin position="829"/>
        <end position="848"/>
    </location>
</feature>
<feature type="compositionally biased region" description="Low complexity" evidence="5">
    <location>
        <begin position="2118"/>
        <end position="2132"/>
    </location>
</feature>
<feature type="region of interest" description="Disordered" evidence="5">
    <location>
        <begin position="1495"/>
        <end position="1533"/>
    </location>
</feature>
<dbReference type="EMBL" id="JAWDGP010006848">
    <property type="protein sequence ID" value="KAK3734435.1"/>
    <property type="molecule type" value="Genomic_DNA"/>
</dbReference>
<feature type="region of interest" description="Disordered" evidence="5">
    <location>
        <begin position="1422"/>
        <end position="1457"/>
    </location>
</feature>
<evidence type="ECO:0000256" key="3">
    <source>
        <dbReference type="ARBA" id="ARBA00022833"/>
    </source>
</evidence>
<feature type="compositionally biased region" description="Low complexity" evidence="5">
    <location>
        <begin position="2085"/>
        <end position="2106"/>
    </location>
</feature>
<feature type="compositionally biased region" description="Basic residues" evidence="5">
    <location>
        <begin position="2216"/>
        <end position="2230"/>
    </location>
</feature>
<feature type="compositionally biased region" description="Polar residues" evidence="5">
    <location>
        <begin position="765"/>
        <end position="780"/>
    </location>
</feature>
<evidence type="ECO:0000256" key="5">
    <source>
        <dbReference type="SAM" id="MobiDB-lite"/>
    </source>
</evidence>
<feature type="compositionally biased region" description="Low complexity" evidence="5">
    <location>
        <begin position="1019"/>
        <end position="1031"/>
    </location>
</feature>
<feature type="region of interest" description="Disordered" evidence="5">
    <location>
        <begin position="1012"/>
        <end position="1046"/>
    </location>
</feature>
<evidence type="ECO:0000256" key="1">
    <source>
        <dbReference type="ARBA" id="ARBA00022723"/>
    </source>
</evidence>
<dbReference type="SMART" id="SM00249">
    <property type="entry name" value="PHD"/>
    <property type="match status" value="1"/>
</dbReference>
<dbReference type="InterPro" id="IPR013083">
    <property type="entry name" value="Znf_RING/FYVE/PHD"/>
</dbReference>
<dbReference type="GO" id="GO:0034967">
    <property type="term" value="C:Set3 complex"/>
    <property type="evidence" value="ECO:0007669"/>
    <property type="project" value="TreeGrafter"/>
</dbReference>
<dbReference type="SUPFAM" id="SSF57903">
    <property type="entry name" value="FYVE/PHD zinc finger"/>
    <property type="match status" value="1"/>
</dbReference>
<feature type="region of interest" description="Disordered" evidence="5">
    <location>
        <begin position="248"/>
        <end position="278"/>
    </location>
</feature>
<evidence type="ECO:0000256" key="2">
    <source>
        <dbReference type="ARBA" id="ARBA00022771"/>
    </source>
</evidence>
<keyword evidence="8" id="KW-1185">Reference proteome</keyword>
<feature type="region of interest" description="Disordered" evidence="5">
    <location>
        <begin position="959"/>
        <end position="994"/>
    </location>
</feature>
<evidence type="ECO:0000313" key="8">
    <source>
        <dbReference type="Proteomes" id="UP001283361"/>
    </source>
</evidence>
<organism evidence="7 8">
    <name type="scientific">Elysia crispata</name>
    <name type="common">lettuce slug</name>
    <dbReference type="NCBI Taxonomy" id="231223"/>
    <lineage>
        <taxon>Eukaryota</taxon>
        <taxon>Metazoa</taxon>
        <taxon>Spiralia</taxon>
        <taxon>Lophotrochozoa</taxon>
        <taxon>Mollusca</taxon>
        <taxon>Gastropoda</taxon>
        <taxon>Heterobranchia</taxon>
        <taxon>Euthyneura</taxon>
        <taxon>Panpulmonata</taxon>
        <taxon>Sacoglossa</taxon>
        <taxon>Placobranchoidea</taxon>
        <taxon>Plakobranchidae</taxon>
        <taxon>Elysia</taxon>
    </lineage>
</organism>
<feature type="compositionally biased region" description="Low complexity" evidence="5">
    <location>
        <begin position="2161"/>
        <end position="2170"/>
    </location>
</feature>
<evidence type="ECO:0000259" key="6">
    <source>
        <dbReference type="PROSITE" id="PS50280"/>
    </source>
</evidence>
<evidence type="ECO:0000313" key="7">
    <source>
        <dbReference type="EMBL" id="KAK3734435.1"/>
    </source>
</evidence>
<keyword evidence="1" id="KW-0479">Metal-binding</keyword>
<dbReference type="InterPro" id="IPR011011">
    <property type="entry name" value="Znf_FYVE_PHD"/>
</dbReference>
<name>A0AAE1CTC8_9GAST</name>
<feature type="domain" description="SET" evidence="6">
    <location>
        <begin position="349"/>
        <end position="469"/>
    </location>
</feature>
<feature type="region of interest" description="Disordered" evidence="5">
    <location>
        <begin position="1933"/>
        <end position="2017"/>
    </location>
</feature>
<feature type="region of interest" description="Disordered" evidence="5">
    <location>
        <begin position="184"/>
        <end position="234"/>
    </location>
</feature>
<dbReference type="SMART" id="SM00317">
    <property type="entry name" value="SET"/>
    <property type="match status" value="1"/>
</dbReference>
<dbReference type="CDD" id="cd15550">
    <property type="entry name" value="PHD_MLL5"/>
    <property type="match status" value="1"/>
</dbReference>
<feature type="compositionally biased region" description="Basic and acidic residues" evidence="5">
    <location>
        <begin position="631"/>
        <end position="667"/>
    </location>
</feature>
<feature type="compositionally biased region" description="Polar residues" evidence="5">
    <location>
        <begin position="1987"/>
        <end position="2000"/>
    </location>
</feature>
<feature type="compositionally biased region" description="Low complexity" evidence="5">
    <location>
        <begin position="904"/>
        <end position="920"/>
    </location>
</feature>
<feature type="region of interest" description="Disordered" evidence="5">
    <location>
        <begin position="1208"/>
        <end position="1248"/>
    </location>
</feature>
<feature type="region of interest" description="Disordered" evidence="5">
    <location>
        <begin position="2042"/>
        <end position="2256"/>
    </location>
</feature>
<feature type="region of interest" description="Disordered" evidence="5">
    <location>
        <begin position="42"/>
        <end position="61"/>
    </location>
</feature>
<feature type="compositionally biased region" description="Low complexity" evidence="5">
    <location>
        <begin position="1428"/>
        <end position="1446"/>
    </location>
</feature>
<keyword evidence="4" id="KW-0156">Chromatin regulator</keyword>
<dbReference type="GO" id="GO:0006325">
    <property type="term" value="P:chromatin organization"/>
    <property type="evidence" value="ECO:0007669"/>
    <property type="project" value="UniProtKB-KW"/>
</dbReference>
<feature type="compositionally biased region" description="Basic and acidic residues" evidence="5">
    <location>
        <begin position="792"/>
        <end position="805"/>
    </location>
</feature>
<feature type="compositionally biased region" description="Basic and acidic residues" evidence="5">
    <location>
        <begin position="612"/>
        <end position="624"/>
    </location>
</feature>
<dbReference type="Proteomes" id="UP001283361">
    <property type="component" value="Unassembled WGS sequence"/>
</dbReference>
<dbReference type="InterPro" id="IPR019786">
    <property type="entry name" value="Zinc_finger_PHD-type_CS"/>
</dbReference>
<feature type="region of interest" description="Disordered" evidence="5">
    <location>
        <begin position="1858"/>
        <end position="1913"/>
    </location>
</feature>
<dbReference type="Gene3D" id="2.170.270.10">
    <property type="entry name" value="SET domain"/>
    <property type="match status" value="1"/>
</dbReference>
<dbReference type="SUPFAM" id="SSF82199">
    <property type="entry name" value="SET domain"/>
    <property type="match status" value="1"/>
</dbReference>
<feature type="region of interest" description="Disordered" evidence="5">
    <location>
        <begin position="500"/>
        <end position="528"/>
    </location>
</feature>
<dbReference type="Pfam" id="PF20826">
    <property type="entry name" value="PHD_5"/>
    <property type="match status" value="1"/>
</dbReference>
<dbReference type="PANTHER" id="PTHR46462:SF3">
    <property type="entry name" value="UPSET, ISOFORM A"/>
    <property type="match status" value="1"/>
</dbReference>
<dbReference type="Pfam" id="PF00856">
    <property type="entry name" value="SET"/>
    <property type="match status" value="1"/>
</dbReference>
<dbReference type="PROSITE" id="PS50280">
    <property type="entry name" value="SET"/>
    <property type="match status" value="1"/>
</dbReference>
<feature type="compositionally biased region" description="Basic residues" evidence="5">
    <location>
        <begin position="218"/>
        <end position="234"/>
    </location>
</feature>
<dbReference type="CDD" id="cd10529">
    <property type="entry name" value="SET_SETD5-like"/>
    <property type="match status" value="1"/>
</dbReference>
<keyword evidence="3" id="KW-0862">Zinc</keyword>
<feature type="compositionally biased region" description="Low complexity" evidence="5">
    <location>
        <begin position="876"/>
        <end position="889"/>
    </location>
</feature>
<feature type="compositionally biased region" description="Basic residues" evidence="5">
    <location>
        <begin position="861"/>
        <end position="875"/>
    </location>
</feature>
<feature type="region of interest" description="Disordered" evidence="5">
    <location>
        <begin position="591"/>
        <end position="923"/>
    </location>
</feature>
<accession>A0AAE1CTC8</accession>
<feature type="compositionally biased region" description="Basic and acidic residues" evidence="5">
    <location>
        <begin position="1505"/>
        <end position="1521"/>
    </location>
</feature>
<proteinExistence type="predicted"/>
<dbReference type="GO" id="GO:0006355">
    <property type="term" value="P:regulation of DNA-templated transcription"/>
    <property type="evidence" value="ECO:0007669"/>
    <property type="project" value="TreeGrafter"/>
</dbReference>
<feature type="compositionally biased region" description="Basic and acidic residues" evidence="5">
    <location>
        <begin position="708"/>
        <end position="764"/>
    </location>
</feature>
<dbReference type="GO" id="GO:0070210">
    <property type="term" value="C:Rpd3L-Expanded complex"/>
    <property type="evidence" value="ECO:0007669"/>
    <property type="project" value="TreeGrafter"/>
</dbReference>
<evidence type="ECO:0000256" key="4">
    <source>
        <dbReference type="ARBA" id="ARBA00022853"/>
    </source>
</evidence>